<accession>A0A9P6LBL3</accession>
<organism evidence="2 3">
    <name type="scientific">Thelephora terrestris</name>
    <dbReference type="NCBI Taxonomy" id="56493"/>
    <lineage>
        <taxon>Eukaryota</taxon>
        <taxon>Fungi</taxon>
        <taxon>Dikarya</taxon>
        <taxon>Basidiomycota</taxon>
        <taxon>Agaricomycotina</taxon>
        <taxon>Agaricomycetes</taxon>
        <taxon>Thelephorales</taxon>
        <taxon>Thelephoraceae</taxon>
        <taxon>Thelephora</taxon>
    </lineage>
</organism>
<evidence type="ECO:0000313" key="3">
    <source>
        <dbReference type="Proteomes" id="UP000736335"/>
    </source>
</evidence>
<feature type="region of interest" description="Disordered" evidence="1">
    <location>
        <begin position="120"/>
        <end position="146"/>
    </location>
</feature>
<gene>
    <name evidence="2" type="ORF">BJ322DRAFT_1104641</name>
</gene>
<dbReference type="Proteomes" id="UP000736335">
    <property type="component" value="Unassembled WGS sequence"/>
</dbReference>
<comment type="caution">
    <text evidence="2">The sequence shown here is derived from an EMBL/GenBank/DDBJ whole genome shotgun (WGS) entry which is preliminary data.</text>
</comment>
<feature type="compositionally biased region" description="Polar residues" evidence="1">
    <location>
        <begin position="136"/>
        <end position="146"/>
    </location>
</feature>
<reference evidence="2" key="1">
    <citation type="journal article" date="2020" name="Nat. Commun.">
        <title>Large-scale genome sequencing of mycorrhizal fungi provides insights into the early evolution of symbiotic traits.</title>
        <authorList>
            <person name="Miyauchi S."/>
            <person name="Kiss E."/>
            <person name="Kuo A."/>
            <person name="Drula E."/>
            <person name="Kohler A."/>
            <person name="Sanchez-Garcia M."/>
            <person name="Morin E."/>
            <person name="Andreopoulos B."/>
            <person name="Barry K.W."/>
            <person name="Bonito G."/>
            <person name="Buee M."/>
            <person name="Carver A."/>
            <person name="Chen C."/>
            <person name="Cichocki N."/>
            <person name="Clum A."/>
            <person name="Culley D."/>
            <person name="Crous P.W."/>
            <person name="Fauchery L."/>
            <person name="Girlanda M."/>
            <person name="Hayes R.D."/>
            <person name="Keri Z."/>
            <person name="LaButti K."/>
            <person name="Lipzen A."/>
            <person name="Lombard V."/>
            <person name="Magnuson J."/>
            <person name="Maillard F."/>
            <person name="Murat C."/>
            <person name="Nolan M."/>
            <person name="Ohm R.A."/>
            <person name="Pangilinan J."/>
            <person name="Pereira M.F."/>
            <person name="Perotto S."/>
            <person name="Peter M."/>
            <person name="Pfister S."/>
            <person name="Riley R."/>
            <person name="Sitrit Y."/>
            <person name="Stielow J.B."/>
            <person name="Szollosi G."/>
            <person name="Zifcakova L."/>
            <person name="Stursova M."/>
            <person name="Spatafora J.W."/>
            <person name="Tedersoo L."/>
            <person name="Vaario L.M."/>
            <person name="Yamada A."/>
            <person name="Yan M."/>
            <person name="Wang P."/>
            <person name="Xu J."/>
            <person name="Bruns T."/>
            <person name="Baldrian P."/>
            <person name="Vilgalys R."/>
            <person name="Dunand C."/>
            <person name="Henrissat B."/>
            <person name="Grigoriev I.V."/>
            <person name="Hibbett D."/>
            <person name="Nagy L.G."/>
            <person name="Martin F.M."/>
        </authorList>
    </citation>
    <scope>NUCLEOTIDE SEQUENCE</scope>
    <source>
        <strain evidence="2">UH-Tt-Lm1</strain>
    </source>
</reference>
<dbReference type="EMBL" id="WIUZ02000002">
    <property type="protein sequence ID" value="KAF9790985.1"/>
    <property type="molecule type" value="Genomic_DNA"/>
</dbReference>
<evidence type="ECO:0000256" key="1">
    <source>
        <dbReference type="SAM" id="MobiDB-lite"/>
    </source>
</evidence>
<keyword evidence="3" id="KW-1185">Reference proteome</keyword>
<reference evidence="2" key="2">
    <citation type="submission" date="2020-11" db="EMBL/GenBank/DDBJ databases">
        <authorList>
            <consortium name="DOE Joint Genome Institute"/>
            <person name="Kuo A."/>
            <person name="Miyauchi S."/>
            <person name="Kiss E."/>
            <person name="Drula E."/>
            <person name="Kohler A."/>
            <person name="Sanchez-Garcia M."/>
            <person name="Andreopoulos B."/>
            <person name="Barry K.W."/>
            <person name="Bonito G."/>
            <person name="Buee M."/>
            <person name="Carver A."/>
            <person name="Chen C."/>
            <person name="Cichocki N."/>
            <person name="Clum A."/>
            <person name="Culley D."/>
            <person name="Crous P.W."/>
            <person name="Fauchery L."/>
            <person name="Girlanda M."/>
            <person name="Hayes R."/>
            <person name="Keri Z."/>
            <person name="Labutti K."/>
            <person name="Lipzen A."/>
            <person name="Lombard V."/>
            <person name="Magnuson J."/>
            <person name="Maillard F."/>
            <person name="Morin E."/>
            <person name="Murat C."/>
            <person name="Nolan M."/>
            <person name="Ohm R."/>
            <person name="Pangilinan J."/>
            <person name="Pereira M."/>
            <person name="Perotto S."/>
            <person name="Peter M."/>
            <person name="Riley R."/>
            <person name="Sitrit Y."/>
            <person name="Stielow B."/>
            <person name="Szollosi G."/>
            <person name="Zifcakova L."/>
            <person name="Stursova M."/>
            <person name="Spatafora J.W."/>
            <person name="Tedersoo L."/>
            <person name="Vaario L.-M."/>
            <person name="Yamada A."/>
            <person name="Yan M."/>
            <person name="Wang P."/>
            <person name="Xu J."/>
            <person name="Bruns T."/>
            <person name="Baldrian P."/>
            <person name="Vilgalys R."/>
            <person name="Henrissat B."/>
            <person name="Grigoriev I.V."/>
            <person name="Hibbett D."/>
            <person name="Nagy L.G."/>
            <person name="Martin F.M."/>
        </authorList>
    </citation>
    <scope>NUCLEOTIDE SEQUENCE</scope>
    <source>
        <strain evidence="2">UH-Tt-Lm1</strain>
    </source>
</reference>
<proteinExistence type="predicted"/>
<sequence length="721" mass="79854">MLCLQAVLWNVRGQTSKLRTLRRFTLTATAVGKIEEGKIAHPIPKQLEISSRYASNPASLWKQRSISYVLASPFPLATNNLNMPSQPQHQGDLQRLLTSTGIPRAISALHFAHRFFPSPHATPDCHSPRPSPAHRTPQSSGQVPGTQSKYFSSRLLDMEQSTPPTPFNHHPLDSNAINPVATLPIDALTCVCEQLESSSAKDITMLKHEVNQTILALSNVCRSWRNHVISCKSLFRNIAFCISSEESIVTAGVFLNVLRGTAVPINVYARLGQSFNPDPMIIVLFTRLRPHLSHIIHFEYDGDIAKYRSYLNHPTPNLLFFSDNFDTYPGNGPPLFCGQMPRLRVLTTLSQAPQIIWATSTLSDLTTLNLGFLGSDLHVPLGSFLDLLRGTPRLESLSVQSFTPATDPAEDLEDVLLPCLHSLVLYHNEFHTLIKKLRTPVVRKVIYVGESHAVSGAKQNPTFEAPHLFAGFPLFPIFKQPIKSVRLGTTGNGRTDTSFRLKLTADGGFVLQVSLYWVLDLIPSFDGYVKRSVLGLAGTMTLAPQAQVELLQEDLIPSGNLVYQPLFLFAEIDQLTIKGNFAVDVLETLTLQTGAHHLLPRLRVLTITDRAFASHVEGRRTLVSCLKSRAVGDTLFSVRLVDTSVCNVEFGRLGCIVKRDTDDPHFVVISADFHDEGQIPTQPCSDIYFARIPNSSPARPNSASRSSKRRPADIDEMIVYA</sequence>
<name>A0A9P6LBL3_9AGAM</name>
<dbReference type="AlphaFoldDB" id="A0A9P6LBL3"/>
<protein>
    <recommendedName>
        <fullName evidence="4">F-box domain-containing protein</fullName>
    </recommendedName>
</protein>
<evidence type="ECO:0008006" key="4">
    <source>
        <dbReference type="Google" id="ProtNLM"/>
    </source>
</evidence>
<evidence type="ECO:0000313" key="2">
    <source>
        <dbReference type="EMBL" id="KAF9790985.1"/>
    </source>
</evidence>